<name>A0A3N6MSI7_9BURK</name>
<dbReference type="AlphaFoldDB" id="A0A3N6MSI7"/>
<dbReference type="Pfam" id="PF00126">
    <property type="entry name" value="HTH_1"/>
    <property type="match status" value="1"/>
</dbReference>
<evidence type="ECO:0000259" key="5">
    <source>
        <dbReference type="PROSITE" id="PS50931"/>
    </source>
</evidence>
<dbReference type="PANTHER" id="PTHR30419">
    <property type="entry name" value="HTH-TYPE TRANSCRIPTIONAL REGULATOR YBHD"/>
    <property type="match status" value="1"/>
</dbReference>
<dbReference type="Pfam" id="PF03466">
    <property type="entry name" value="LysR_substrate"/>
    <property type="match status" value="1"/>
</dbReference>
<dbReference type="InterPro" id="IPR050950">
    <property type="entry name" value="HTH-type_LysR_regulators"/>
</dbReference>
<evidence type="ECO:0000313" key="7">
    <source>
        <dbReference type="Proteomes" id="UP000272778"/>
    </source>
</evidence>
<evidence type="ECO:0000256" key="3">
    <source>
        <dbReference type="ARBA" id="ARBA00023125"/>
    </source>
</evidence>
<gene>
    <name evidence="6" type="primary">cynR</name>
    <name evidence="6" type="ORF">D1Y85_09540</name>
</gene>
<proteinExistence type="inferred from homology"/>
<dbReference type="Gene3D" id="3.40.190.290">
    <property type="match status" value="1"/>
</dbReference>
<dbReference type="GO" id="GO:0005829">
    <property type="term" value="C:cytosol"/>
    <property type="evidence" value="ECO:0007669"/>
    <property type="project" value="TreeGrafter"/>
</dbReference>
<dbReference type="PRINTS" id="PR00039">
    <property type="entry name" value="HTHLYSR"/>
</dbReference>
<dbReference type="FunFam" id="1.10.10.10:FF:000001">
    <property type="entry name" value="LysR family transcriptional regulator"/>
    <property type="match status" value="1"/>
</dbReference>
<dbReference type="NCBIfam" id="NF008416">
    <property type="entry name" value="PRK11242.1"/>
    <property type="match status" value="1"/>
</dbReference>
<evidence type="ECO:0000256" key="1">
    <source>
        <dbReference type="ARBA" id="ARBA00009437"/>
    </source>
</evidence>
<dbReference type="PROSITE" id="PS50931">
    <property type="entry name" value="HTH_LYSR"/>
    <property type="match status" value="1"/>
</dbReference>
<keyword evidence="2" id="KW-0805">Transcription regulation</keyword>
<evidence type="ECO:0000256" key="4">
    <source>
        <dbReference type="ARBA" id="ARBA00023163"/>
    </source>
</evidence>
<protein>
    <submittedName>
        <fullName evidence="6">Transcriptional regulator CynR</fullName>
    </submittedName>
</protein>
<dbReference type="Gene3D" id="1.10.10.10">
    <property type="entry name" value="Winged helix-like DNA-binding domain superfamily/Winged helix DNA-binding domain"/>
    <property type="match status" value="1"/>
</dbReference>
<dbReference type="SUPFAM" id="SSF46785">
    <property type="entry name" value="Winged helix' DNA-binding domain"/>
    <property type="match status" value="1"/>
</dbReference>
<evidence type="ECO:0000256" key="2">
    <source>
        <dbReference type="ARBA" id="ARBA00023015"/>
    </source>
</evidence>
<dbReference type="InterPro" id="IPR036390">
    <property type="entry name" value="WH_DNA-bd_sf"/>
</dbReference>
<comment type="caution">
    <text evidence="6">The sequence shown here is derived from an EMBL/GenBank/DDBJ whole genome shotgun (WGS) entry which is preliminary data.</text>
</comment>
<dbReference type="GO" id="GO:0003700">
    <property type="term" value="F:DNA-binding transcription factor activity"/>
    <property type="evidence" value="ECO:0007669"/>
    <property type="project" value="InterPro"/>
</dbReference>
<comment type="similarity">
    <text evidence="1">Belongs to the LysR transcriptional regulatory family.</text>
</comment>
<sequence>MMLRPLRYVLTVADLKNFTRAAEVLHVSQPALSQQIRQLEGELGGQLFDRSGRTVSLTDFGRAYVDHAKQALAHLDAGRRALHDVRDLTRGLLRLAYTPTFAEYLIDPALRRFRAAHPAVAIELAAKSQEEIESALARDELDLGIGFTDVRSDEIHATPLFQERIALLVSKGHVLASRRGPIPAADLGAIPMTLLSPDFVVRQFADAWFRAHQIRPPVMVQANTLGTVLKLVKQGELASILPSAVMQEHEGLVSLAVSPGLPERTVALLARRNAYTTLAASAFTSVLLGLISDEGFTQR</sequence>
<dbReference type="Proteomes" id="UP000272778">
    <property type="component" value="Unassembled WGS sequence"/>
</dbReference>
<dbReference type="InterPro" id="IPR000847">
    <property type="entry name" value="LysR_HTH_N"/>
</dbReference>
<reference evidence="6 7" key="1">
    <citation type="submission" date="2018-11" db="EMBL/GenBank/DDBJ databases">
        <title>Paraburkholderia sp. DHOA04, isolated from soil.</title>
        <authorList>
            <person name="Gao Z.-H."/>
            <person name="Qiu L.-H."/>
            <person name="Fu J.-C."/>
        </authorList>
    </citation>
    <scope>NUCLEOTIDE SEQUENCE [LARGE SCALE GENOMIC DNA]</scope>
    <source>
        <strain evidence="6 7">DHOA04</strain>
    </source>
</reference>
<dbReference type="InterPro" id="IPR036388">
    <property type="entry name" value="WH-like_DNA-bd_sf"/>
</dbReference>
<keyword evidence="3" id="KW-0238">DNA-binding</keyword>
<keyword evidence="4" id="KW-0804">Transcription</keyword>
<dbReference type="EMBL" id="RQIS01000006">
    <property type="protein sequence ID" value="RQH06924.1"/>
    <property type="molecule type" value="Genomic_DNA"/>
</dbReference>
<evidence type="ECO:0000313" key="6">
    <source>
        <dbReference type="EMBL" id="RQH06924.1"/>
    </source>
</evidence>
<dbReference type="SUPFAM" id="SSF53850">
    <property type="entry name" value="Periplasmic binding protein-like II"/>
    <property type="match status" value="1"/>
</dbReference>
<dbReference type="GO" id="GO:0003677">
    <property type="term" value="F:DNA binding"/>
    <property type="evidence" value="ECO:0007669"/>
    <property type="project" value="UniProtKB-KW"/>
</dbReference>
<organism evidence="6 7">
    <name type="scientific">Paraburkholderia dinghuensis</name>
    <dbReference type="NCBI Taxonomy" id="2305225"/>
    <lineage>
        <taxon>Bacteria</taxon>
        <taxon>Pseudomonadati</taxon>
        <taxon>Pseudomonadota</taxon>
        <taxon>Betaproteobacteria</taxon>
        <taxon>Burkholderiales</taxon>
        <taxon>Burkholderiaceae</taxon>
        <taxon>Paraburkholderia</taxon>
    </lineage>
</organism>
<accession>A0A3N6MSI7</accession>
<keyword evidence="7" id="KW-1185">Reference proteome</keyword>
<feature type="domain" description="HTH lysR-type" evidence="5">
    <location>
        <begin position="1"/>
        <end position="58"/>
    </location>
</feature>
<dbReference type="OrthoDB" id="646694at2"/>
<dbReference type="InterPro" id="IPR005119">
    <property type="entry name" value="LysR_subst-bd"/>
</dbReference>